<name>A0AAD6XDJ7_9AGAR</name>
<evidence type="ECO:0000313" key="2">
    <source>
        <dbReference type="EMBL" id="KAJ7066830.1"/>
    </source>
</evidence>
<feature type="region of interest" description="Disordered" evidence="1">
    <location>
        <begin position="127"/>
        <end position="146"/>
    </location>
</feature>
<dbReference type="AlphaFoldDB" id="A0AAD6XDJ7"/>
<dbReference type="EMBL" id="JARJCN010000161">
    <property type="protein sequence ID" value="KAJ7066830.1"/>
    <property type="molecule type" value="Genomic_DNA"/>
</dbReference>
<organism evidence="2 3">
    <name type="scientific">Mycena belliarum</name>
    <dbReference type="NCBI Taxonomy" id="1033014"/>
    <lineage>
        <taxon>Eukaryota</taxon>
        <taxon>Fungi</taxon>
        <taxon>Dikarya</taxon>
        <taxon>Basidiomycota</taxon>
        <taxon>Agaricomycotina</taxon>
        <taxon>Agaricomycetes</taxon>
        <taxon>Agaricomycetidae</taxon>
        <taxon>Agaricales</taxon>
        <taxon>Marasmiineae</taxon>
        <taxon>Mycenaceae</taxon>
        <taxon>Mycena</taxon>
    </lineage>
</organism>
<comment type="caution">
    <text evidence="2">The sequence shown here is derived from an EMBL/GenBank/DDBJ whole genome shotgun (WGS) entry which is preliminary data.</text>
</comment>
<gene>
    <name evidence="2" type="ORF">B0H15DRAFT_872271</name>
</gene>
<evidence type="ECO:0000256" key="1">
    <source>
        <dbReference type="SAM" id="MobiDB-lite"/>
    </source>
</evidence>
<reference evidence="2" key="1">
    <citation type="submission" date="2023-03" db="EMBL/GenBank/DDBJ databases">
        <title>Massive genome expansion in bonnet fungi (Mycena s.s.) driven by repeated elements and novel gene families across ecological guilds.</title>
        <authorList>
            <consortium name="Lawrence Berkeley National Laboratory"/>
            <person name="Harder C.B."/>
            <person name="Miyauchi S."/>
            <person name="Viragh M."/>
            <person name="Kuo A."/>
            <person name="Thoen E."/>
            <person name="Andreopoulos B."/>
            <person name="Lu D."/>
            <person name="Skrede I."/>
            <person name="Drula E."/>
            <person name="Henrissat B."/>
            <person name="Morin E."/>
            <person name="Kohler A."/>
            <person name="Barry K."/>
            <person name="LaButti K."/>
            <person name="Morin E."/>
            <person name="Salamov A."/>
            <person name="Lipzen A."/>
            <person name="Mereny Z."/>
            <person name="Hegedus B."/>
            <person name="Baldrian P."/>
            <person name="Stursova M."/>
            <person name="Weitz H."/>
            <person name="Taylor A."/>
            <person name="Grigoriev I.V."/>
            <person name="Nagy L.G."/>
            <person name="Martin F."/>
            <person name="Kauserud H."/>
        </authorList>
    </citation>
    <scope>NUCLEOTIDE SEQUENCE</scope>
    <source>
        <strain evidence="2">CBHHK173m</strain>
    </source>
</reference>
<protein>
    <submittedName>
        <fullName evidence="2">Uncharacterized protein</fullName>
    </submittedName>
</protein>
<sequence>MMCMLGSLHAAGAAVPATPSPRRLPRATSPDAPLDLSRQRPRRALFLRHSVCISTTLQPEIWHWPPPAVPAATRALGHLGRDSPTRCIDFLRAASNGPYILVFPPLHCAATSCHPGHLGRHAPTRSIDLPRAASNGPSGARAALPSRKPPRVLTACALFDTFRSSKPRDILHQYSGRVSRARCADTIYRCPASGVELHSFLMCS</sequence>
<keyword evidence="3" id="KW-1185">Reference proteome</keyword>
<dbReference type="Proteomes" id="UP001222325">
    <property type="component" value="Unassembled WGS sequence"/>
</dbReference>
<accession>A0AAD6XDJ7</accession>
<proteinExistence type="predicted"/>
<feature type="region of interest" description="Disordered" evidence="1">
    <location>
        <begin position="15"/>
        <end position="37"/>
    </location>
</feature>
<evidence type="ECO:0000313" key="3">
    <source>
        <dbReference type="Proteomes" id="UP001222325"/>
    </source>
</evidence>